<keyword evidence="3" id="KW-0328">Glycosyltransferase</keyword>
<dbReference type="GO" id="GO:0016757">
    <property type="term" value="F:glycosyltransferase activity"/>
    <property type="evidence" value="ECO:0007669"/>
    <property type="project" value="UniProtKB-KW"/>
</dbReference>
<accession>A0AB40AU69</accession>
<dbReference type="PANTHER" id="PTHR11062:SF337">
    <property type="entry name" value="OS04G0109900 PROTEIN"/>
    <property type="match status" value="1"/>
</dbReference>
<evidence type="ECO:0000256" key="2">
    <source>
        <dbReference type="ARBA" id="ARBA00010271"/>
    </source>
</evidence>
<reference evidence="8" key="1">
    <citation type="submission" date="2025-08" db="UniProtKB">
        <authorList>
            <consortium name="RefSeq"/>
        </authorList>
    </citation>
    <scope>IDENTIFICATION</scope>
</reference>
<organism evidence="7 8">
    <name type="scientific">Dioscorea cayennensis subsp. rotundata</name>
    <name type="common">White Guinea yam</name>
    <name type="synonym">Dioscorea rotundata</name>
    <dbReference type="NCBI Taxonomy" id="55577"/>
    <lineage>
        <taxon>Eukaryota</taxon>
        <taxon>Viridiplantae</taxon>
        <taxon>Streptophyta</taxon>
        <taxon>Embryophyta</taxon>
        <taxon>Tracheophyta</taxon>
        <taxon>Spermatophyta</taxon>
        <taxon>Magnoliopsida</taxon>
        <taxon>Liliopsida</taxon>
        <taxon>Dioscoreales</taxon>
        <taxon>Dioscoreaceae</taxon>
        <taxon>Dioscorea</taxon>
    </lineage>
</organism>
<evidence type="ECO:0000256" key="4">
    <source>
        <dbReference type="ARBA" id="ARBA00022968"/>
    </source>
</evidence>
<keyword evidence="5" id="KW-0333">Golgi apparatus</keyword>
<dbReference type="AlphaFoldDB" id="A0AB40AU69"/>
<dbReference type="InterPro" id="IPR040911">
    <property type="entry name" value="Exostosin_GT47"/>
</dbReference>
<feature type="domain" description="Exostosin GT47" evidence="6">
    <location>
        <begin position="144"/>
        <end position="432"/>
    </location>
</feature>
<name>A0AB40AU69_DIOCR</name>
<keyword evidence="7" id="KW-1185">Reference proteome</keyword>
<gene>
    <name evidence="8" type="primary">LOC120253558</name>
</gene>
<dbReference type="GeneID" id="120253558"/>
<evidence type="ECO:0000256" key="1">
    <source>
        <dbReference type="ARBA" id="ARBA00004323"/>
    </source>
</evidence>
<evidence type="ECO:0000256" key="3">
    <source>
        <dbReference type="ARBA" id="ARBA00022676"/>
    </source>
</evidence>
<evidence type="ECO:0000256" key="5">
    <source>
        <dbReference type="ARBA" id="ARBA00023034"/>
    </source>
</evidence>
<protein>
    <submittedName>
        <fullName evidence="8">Probable glycosyltransferase At5g25310</fullName>
    </submittedName>
</protein>
<dbReference type="Proteomes" id="UP001515500">
    <property type="component" value="Unplaced"/>
</dbReference>
<comment type="similarity">
    <text evidence="2">Belongs to the glycosyltransferase 47 family.</text>
</comment>
<dbReference type="PANTHER" id="PTHR11062">
    <property type="entry name" value="EXOSTOSIN HEPARAN SULFATE GLYCOSYLTRANSFERASE -RELATED"/>
    <property type="match status" value="1"/>
</dbReference>
<proteinExistence type="inferred from homology"/>
<evidence type="ECO:0000313" key="8">
    <source>
        <dbReference type="RefSeq" id="XP_039117811.1"/>
    </source>
</evidence>
<dbReference type="InterPro" id="IPR004263">
    <property type="entry name" value="Exostosin"/>
</dbReference>
<keyword evidence="4" id="KW-0735">Signal-anchor</keyword>
<comment type="subcellular location">
    <subcellularLocation>
        <location evidence="1">Golgi apparatus membrane</location>
        <topology evidence="1">Single-pass type II membrane protein</topology>
    </subcellularLocation>
</comment>
<keyword evidence="4" id="KW-0812">Transmembrane</keyword>
<dbReference type="Pfam" id="PF03016">
    <property type="entry name" value="Exostosin_GT47"/>
    <property type="match status" value="1"/>
</dbReference>
<evidence type="ECO:0000259" key="6">
    <source>
        <dbReference type="Pfam" id="PF03016"/>
    </source>
</evidence>
<keyword evidence="3" id="KW-0808">Transferase</keyword>
<dbReference type="RefSeq" id="XP_039117811.1">
    <property type="nucleotide sequence ID" value="XM_039261877.1"/>
</dbReference>
<evidence type="ECO:0000313" key="7">
    <source>
        <dbReference type="Proteomes" id="UP001515500"/>
    </source>
</evidence>
<dbReference type="GO" id="GO:0000139">
    <property type="term" value="C:Golgi membrane"/>
    <property type="evidence" value="ECO:0007669"/>
    <property type="project" value="UniProtKB-SubCell"/>
</dbReference>
<sequence>MMMASQWITTPLFLFLFLLFPTLLLLLFTSSVHRPVTLTSSSNHLDGKFRLNGLVPGTAGDAEASRALTVSSPPAPLIKRKTRSFVERDLARARTAIQRAVSVSQKGNVSQMGNSSVLSSPATGDDLLRVYHNPAAFFRSYKEMKKRFRVYVYQEGDAPLVHDGPCKNIYTTEGRFIQELEMMTGISKSSLRTNDPNRAHAFFLPFSVAMMVKYLYIPNSQDQGPIRRFVSDYVGVVGSAHPFWNRTAGADHFMLSCHDWGPYVSDANKDLYTNSIRALCNANTSEGFNPTKDVSIPEVHLLTGDIPVQLRSPPPPHTPRPFLAFFAGGLHGPIRPPLLHQWQNRDPSIQVYEYLPKNSTNDYFSFMLKSKFCLCPSGWEVASPRVVEAIYTECIPVIISEGYVLPFSDVLKWEEFSLTVRVEELPELKELLGRKTEEEMDRLRRGLRAVRKHFVFNQPAKSFDVFHMILHSVWLRRLNVKLD</sequence>